<dbReference type="Proteomes" id="UP000306102">
    <property type="component" value="Unassembled WGS sequence"/>
</dbReference>
<comment type="caution">
    <text evidence="3">The sequence shown here is derived from an EMBL/GenBank/DDBJ whole genome shotgun (WGS) entry which is preliminary data.</text>
</comment>
<reference evidence="3 4" key="1">
    <citation type="journal article" date="2018" name="Proc. Natl. Acad. Sci. U.S.A.">
        <title>Draft genome sequence of Camellia sinensis var. sinensis provides insights into the evolution of the tea genome and tea quality.</title>
        <authorList>
            <person name="Wei C."/>
            <person name="Yang H."/>
            <person name="Wang S."/>
            <person name="Zhao J."/>
            <person name="Liu C."/>
            <person name="Gao L."/>
            <person name="Xia E."/>
            <person name="Lu Y."/>
            <person name="Tai Y."/>
            <person name="She G."/>
            <person name="Sun J."/>
            <person name="Cao H."/>
            <person name="Tong W."/>
            <person name="Gao Q."/>
            <person name="Li Y."/>
            <person name="Deng W."/>
            <person name="Jiang X."/>
            <person name="Wang W."/>
            <person name="Chen Q."/>
            <person name="Zhang S."/>
            <person name="Li H."/>
            <person name="Wu J."/>
            <person name="Wang P."/>
            <person name="Li P."/>
            <person name="Shi C."/>
            <person name="Zheng F."/>
            <person name="Jian J."/>
            <person name="Huang B."/>
            <person name="Shan D."/>
            <person name="Shi M."/>
            <person name="Fang C."/>
            <person name="Yue Y."/>
            <person name="Li F."/>
            <person name="Li D."/>
            <person name="Wei S."/>
            <person name="Han B."/>
            <person name="Jiang C."/>
            <person name="Yin Y."/>
            <person name="Xia T."/>
            <person name="Zhang Z."/>
            <person name="Bennetzen J.L."/>
            <person name="Zhao S."/>
            <person name="Wan X."/>
        </authorList>
    </citation>
    <scope>NUCLEOTIDE SEQUENCE [LARGE SCALE GENOMIC DNA]</scope>
    <source>
        <strain evidence="4">cv. Shuchazao</strain>
        <tissue evidence="3">Leaf</tissue>
    </source>
</reference>
<dbReference type="InterPro" id="IPR001611">
    <property type="entry name" value="Leu-rich_rpt"/>
</dbReference>
<name>A0A4S4ETF2_CAMSN</name>
<proteinExistence type="predicted"/>
<keyword evidence="4" id="KW-1185">Reference proteome</keyword>
<evidence type="ECO:0000259" key="2">
    <source>
        <dbReference type="Pfam" id="PF23598"/>
    </source>
</evidence>
<dbReference type="SUPFAM" id="SSF52047">
    <property type="entry name" value="RNI-like"/>
    <property type="match status" value="1"/>
</dbReference>
<dbReference type="InterPro" id="IPR032675">
    <property type="entry name" value="LRR_dom_sf"/>
</dbReference>
<dbReference type="Pfam" id="PF00560">
    <property type="entry name" value="LRR_1"/>
    <property type="match status" value="1"/>
</dbReference>
<organism evidence="3 4">
    <name type="scientific">Camellia sinensis var. sinensis</name>
    <name type="common">China tea</name>
    <dbReference type="NCBI Taxonomy" id="542762"/>
    <lineage>
        <taxon>Eukaryota</taxon>
        <taxon>Viridiplantae</taxon>
        <taxon>Streptophyta</taxon>
        <taxon>Embryophyta</taxon>
        <taxon>Tracheophyta</taxon>
        <taxon>Spermatophyta</taxon>
        <taxon>Magnoliopsida</taxon>
        <taxon>eudicotyledons</taxon>
        <taxon>Gunneridae</taxon>
        <taxon>Pentapetalae</taxon>
        <taxon>asterids</taxon>
        <taxon>Ericales</taxon>
        <taxon>Theaceae</taxon>
        <taxon>Camellia</taxon>
    </lineage>
</organism>
<dbReference type="Pfam" id="PF23598">
    <property type="entry name" value="LRR_14"/>
    <property type="match status" value="1"/>
</dbReference>
<dbReference type="STRING" id="542762.A0A4S4ETF2"/>
<dbReference type="PANTHER" id="PTHR47186:SF57">
    <property type="entry name" value="OS02G0478300 PROTEIN"/>
    <property type="match status" value="1"/>
</dbReference>
<evidence type="ECO:0000313" key="4">
    <source>
        <dbReference type="Proteomes" id="UP000306102"/>
    </source>
</evidence>
<dbReference type="AlphaFoldDB" id="A0A4S4ETF2"/>
<evidence type="ECO:0000313" key="3">
    <source>
        <dbReference type="EMBL" id="THG20168.1"/>
    </source>
</evidence>
<dbReference type="EMBL" id="SDRB02002076">
    <property type="protein sequence ID" value="THG20168.1"/>
    <property type="molecule type" value="Genomic_DNA"/>
</dbReference>
<protein>
    <recommendedName>
        <fullName evidence="2">Disease resistance R13L4/SHOC-2-like LRR domain-containing protein</fullName>
    </recommendedName>
</protein>
<dbReference type="InterPro" id="IPR055414">
    <property type="entry name" value="LRR_R13L4/SHOC2-like"/>
</dbReference>
<evidence type="ECO:0000256" key="1">
    <source>
        <dbReference type="ARBA" id="ARBA00022737"/>
    </source>
</evidence>
<gene>
    <name evidence="3" type="ORF">TEA_007266</name>
</gene>
<dbReference type="Gene3D" id="3.80.10.10">
    <property type="entry name" value="Ribonuclease Inhibitor"/>
    <property type="match status" value="1"/>
</dbReference>
<dbReference type="PANTHER" id="PTHR47186">
    <property type="entry name" value="LEUCINE-RICH REPEAT-CONTAINING PROTEIN 57"/>
    <property type="match status" value="1"/>
</dbReference>
<sequence>MRWPERVRSFSIHDHLEHLQQSKHFTKLWSLLLFSATYSPSMSSMLASLRDLKLLKVLDLSGAALKIFPNEVVKLGHLTYLSINKTEVKKIPKSIGRLKNLQILDLRHTYVIELPDEILNLQRLCHLLAFQNEDKLNCYSFNNECGFKAPVEIGNLTSLQKLCRIEATHGSGICTKKDREANPAEVVRHYKDAGPLRYLQGLPNLVYLDLVESYEEEELCFQADGFRKLKILLLSGLEGLGWVIVEEGAMPRLEELYIQNCKFMEELPSCIEQLTNLTLLDLFDMSDIMVSNFQVE</sequence>
<keyword evidence="1" id="KW-0677">Repeat</keyword>
<accession>A0A4S4ETF2</accession>
<feature type="domain" description="Disease resistance R13L4/SHOC-2-like LRR" evidence="2">
    <location>
        <begin position="36"/>
        <end position="168"/>
    </location>
</feature>